<dbReference type="InterPro" id="IPR036291">
    <property type="entry name" value="NAD(P)-bd_dom_sf"/>
</dbReference>
<reference evidence="2 3" key="1">
    <citation type="submission" date="2015-07" db="EMBL/GenBank/DDBJ databases">
        <authorList>
            <person name="Noorani M."/>
        </authorList>
    </citation>
    <scope>NUCLEOTIDE SEQUENCE [LARGE SCALE GENOMIC DNA]</scope>
    <source>
        <strain evidence="2 3">KCTC 42284</strain>
    </source>
</reference>
<comment type="similarity">
    <text evidence="1">Belongs to the short-chain dehydrogenases/reductases (SDR) family.</text>
</comment>
<dbReference type="PANTHER" id="PTHR42879:SF6">
    <property type="entry name" value="NADPH-DEPENDENT REDUCTASE BACG"/>
    <property type="match status" value="1"/>
</dbReference>
<dbReference type="PRINTS" id="PR00081">
    <property type="entry name" value="GDHRDH"/>
</dbReference>
<dbReference type="Gene3D" id="3.40.50.720">
    <property type="entry name" value="NAD(P)-binding Rossmann-like Domain"/>
    <property type="match status" value="1"/>
</dbReference>
<proteinExistence type="inferred from homology"/>
<evidence type="ECO:0000313" key="2">
    <source>
        <dbReference type="EMBL" id="AKS41836.1"/>
    </source>
</evidence>
<dbReference type="EMBL" id="CP012154">
    <property type="protein sequence ID" value="AKS41836.1"/>
    <property type="molecule type" value="Genomic_DNA"/>
</dbReference>
<dbReference type="InterPro" id="IPR002347">
    <property type="entry name" value="SDR_fam"/>
</dbReference>
<accession>A0A0K0XW43</accession>
<dbReference type="OrthoDB" id="9793499at2"/>
<keyword evidence="3" id="KW-1185">Reference proteome</keyword>
<evidence type="ECO:0000313" key="3">
    <source>
        <dbReference type="Proteomes" id="UP000066624"/>
    </source>
</evidence>
<dbReference type="SUPFAM" id="SSF51735">
    <property type="entry name" value="NAD(P)-binding Rossmann-fold domains"/>
    <property type="match status" value="1"/>
</dbReference>
<dbReference type="STRING" id="1579979.WM2015_1464"/>
<dbReference type="Proteomes" id="UP000066624">
    <property type="component" value="Chromosome"/>
</dbReference>
<gene>
    <name evidence="2" type="ORF">WM2015_1464</name>
</gene>
<dbReference type="InterPro" id="IPR050259">
    <property type="entry name" value="SDR"/>
</dbReference>
<dbReference type="PANTHER" id="PTHR42879">
    <property type="entry name" value="3-OXOACYL-(ACYL-CARRIER-PROTEIN) REDUCTASE"/>
    <property type="match status" value="1"/>
</dbReference>
<name>A0A0K0XW43_9GAMM</name>
<dbReference type="RefSeq" id="WP_049725446.1">
    <property type="nucleotide sequence ID" value="NZ_CP012154.1"/>
</dbReference>
<dbReference type="PATRIC" id="fig|1579979.3.peg.1502"/>
<dbReference type="AlphaFoldDB" id="A0A0K0XW43"/>
<organism evidence="2 3">
    <name type="scientific">Wenzhouxiangella marina</name>
    <dbReference type="NCBI Taxonomy" id="1579979"/>
    <lineage>
        <taxon>Bacteria</taxon>
        <taxon>Pseudomonadati</taxon>
        <taxon>Pseudomonadota</taxon>
        <taxon>Gammaproteobacteria</taxon>
        <taxon>Chromatiales</taxon>
        <taxon>Wenzhouxiangellaceae</taxon>
        <taxon>Wenzhouxiangella</taxon>
    </lineage>
</organism>
<protein>
    <submittedName>
        <fullName evidence="2">Short-chain dehydrogenase</fullName>
    </submittedName>
</protein>
<dbReference type="KEGG" id="wma:WM2015_1464"/>
<dbReference type="Pfam" id="PF13561">
    <property type="entry name" value="adh_short_C2"/>
    <property type="match status" value="1"/>
</dbReference>
<sequence length="261" mass="27254">MDMKLNGKHALVCGASQGIGQASAEALAELGARVTVVARSADKLSAVASQLDRINGEKNQWIAVDLSNESEIEARLLPALAKDPVQVLVLNAGGPPPGPLQSADPQAFIDGMRPHLVASQHLLRAALPGMREAGYGRIINIISTSVYEPIPGLGVSNTVRAAVAAWAKTLVGELGPDGITVNNVLPGFTATSRLDKIIEGKARQQDMSDAEVAEQLRSFVPLRRFAQPEEVANAVAFLASPAAAYISGVSLAVDGGRLKSL</sequence>
<evidence type="ECO:0000256" key="1">
    <source>
        <dbReference type="ARBA" id="ARBA00006484"/>
    </source>
</evidence>